<dbReference type="GO" id="GO:0005576">
    <property type="term" value="C:extracellular region"/>
    <property type="evidence" value="ECO:0007669"/>
    <property type="project" value="TreeGrafter"/>
</dbReference>
<proteinExistence type="inferred from homology"/>
<sequence>MSLLSAARVALRVHVVGAAVVLVQLLRRRFPGFAEPVFPLQLERVAIVTSGTDGIGYSTAKHLAKLGMHVIIGVNNEGKAEEVVRKIKEKTLNAEAEWMKGFGPLSSSVLRLQDRVSLGRGARVALSRFLGPFYRELVRNCIPMSGTWCPWAPWGGVGHRLAADPGLGVLHQRQV</sequence>
<dbReference type="PANTHER" id="PTHR24320:SF264">
    <property type="entry name" value="DEHYDROGENASE_REDUCTASE SDR FAMILY MEMBER ON CHROMOSOME X"/>
    <property type="match status" value="1"/>
</dbReference>
<dbReference type="InParanoid" id="A0A340WNF9"/>
<dbReference type="Proteomes" id="UP000265300">
    <property type="component" value="Unplaced"/>
</dbReference>
<keyword evidence="3" id="KW-1185">Reference proteome</keyword>
<name>A0A340WNF9_LIPVE</name>
<keyword evidence="2" id="KW-0560">Oxidoreductase</keyword>
<accession>A0A340WNF9</accession>
<dbReference type="GeneID" id="103090354"/>
<evidence type="ECO:0000256" key="1">
    <source>
        <dbReference type="ARBA" id="ARBA00006484"/>
    </source>
</evidence>
<gene>
    <name evidence="4" type="primary">LOC103090354</name>
</gene>
<evidence type="ECO:0000256" key="2">
    <source>
        <dbReference type="ARBA" id="ARBA00023002"/>
    </source>
</evidence>
<dbReference type="GO" id="GO:0016491">
    <property type="term" value="F:oxidoreductase activity"/>
    <property type="evidence" value="ECO:0007669"/>
    <property type="project" value="UniProtKB-KW"/>
</dbReference>
<dbReference type="RefSeq" id="XP_007448624.1">
    <property type="nucleotide sequence ID" value="XM_007448562.1"/>
</dbReference>
<organism evidence="3 4">
    <name type="scientific">Lipotes vexillifer</name>
    <name type="common">Yangtze river dolphin</name>
    <dbReference type="NCBI Taxonomy" id="118797"/>
    <lineage>
        <taxon>Eukaryota</taxon>
        <taxon>Metazoa</taxon>
        <taxon>Chordata</taxon>
        <taxon>Craniata</taxon>
        <taxon>Vertebrata</taxon>
        <taxon>Euteleostomi</taxon>
        <taxon>Mammalia</taxon>
        <taxon>Eutheria</taxon>
        <taxon>Laurasiatheria</taxon>
        <taxon>Artiodactyla</taxon>
        <taxon>Whippomorpha</taxon>
        <taxon>Cetacea</taxon>
        <taxon>Odontoceti</taxon>
        <taxon>Lipotidae</taxon>
        <taxon>Lipotes</taxon>
    </lineage>
</organism>
<evidence type="ECO:0000313" key="3">
    <source>
        <dbReference type="Proteomes" id="UP000265300"/>
    </source>
</evidence>
<dbReference type="STRING" id="118797.A0A340WNF9"/>
<dbReference type="AlphaFoldDB" id="A0A340WNF9"/>
<dbReference type="KEGG" id="lve:103090354"/>
<reference evidence="4" key="1">
    <citation type="submission" date="2025-08" db="UniProtKB">
        <authorList>
            <consortium name="RefSeq"/>
        </authorList>
    </citation>
    <scope>IDENTIFICATION</scope>
</reference>
<dbReference type="SUPFAM" id="SSF51735">
    <property type="entry name" value="NAD(P)-binding Rossmann-fold domains"/>
    <property type="match status" value="1"/>
</dbReference>
<dbReference type="Gene3D" id="3.40.50.720">
    <property type="entry name" value="NAD(P)-binding Rossmann-like Domain"/>
    <property type="match status" value="1"/>
</dbReference>
<dbReference type="PANTHER" id="PTHR24320">
    <property type="entry name" value="RETINOL DEHYDROGENASE"/>
    <property type="match status" value="1"/>
</dbReference>
<comment type="similarity">
    <text evidence="1">Belongs to the short-chain dehydrogenases/reductases (SDR) family.</text>
</comment>
<dbReference type="InterPro" id="IPR036291">
    <property type="entry name" value="NAD(P)-bd_dom_sf"/>
</dbReference>
<evidence type="ECO:0000313" key="4">
    <source>
        <dbReference type="RefSeq" id="XP_007448624.1"/>
    </source>
</evidence>
<dbReference type="InterPro" id="IPR002347">
    <property type="entry name" value="SDR_fam"/>
</dbReference>
<dbReference type="Pfam" id="PF00106">
    <property type="entry name" value="adh_short"/>
    <property type="match status" value="1"/>
</dbReference>
<dbReference type="GO" id="GO:0010508">
    <property type="term" value="P:positive regulation of autophagy"/>
    <property type="evidence" value="ECO:0007669"/>
    <property type="project" value="TreeGrafter"/>
</dbReference>
<protein>
    <submittedName>
        <fullName evidence="4">Dehydrogenase/reductase SDR family member on chromosome X-like</fullName>
    </submittedName>
</protein>